<dbReference type="InterPro" id="IPR029044">
    <property type="entry name" value="Nucleotide-diphossugar_trans"/>
</dbReference>
<proteinExistence type="inferred from homology"/>
<dbReference type="HOGENOM" id="CLU_036849_2_2_1"/>
<dbReference type="Proteomes" id="UP000007798">
    <property type="component" value="Unassembled WGS sequence"/>
</dbReference>
<keyword evidence="4 11" id="KW-0808">Transferase</keyword>
<evidence type="ECO:0000256" key="7">
    <source>
        <dbReference type="ARBA" id="ARBA00022989"/>
    </source>
</evidence>
<dbReference type="GO" id="GO:0000139">
    <property type="term" value="C:Golgi membrane"/>
    <property type="evidence" value="ECO:0007669"/>
    <property type="project" value="UniProtKB-SubCell"/>
</dbReference>
<dbReference type="AlphaFoldDB" id="B4NPB3"/>
<reference evidence="11 12" key="1">
    <citation type="journal article" date="2007" name="Nature">
        <title>Evolution of genes and genomes on the Drosophila phylogeny.</title>
        <authorList>
            <consortium name="Drosophila 12 Genomes Consortium"/>
            <person name="Clark A.G."/>
            <person name="Eisen M.B."/>
            <person name="Smith D.R."/>
            <person name="Bergman C.M."/>
            <person name="Oliver B."/>
            <person name="Markow T.A."/>
            <person name="Kaufman T.C."/>
            <person name="Kellis M."/>
            <person name="Gelbart W."/>
            <person name="Iyer V.N."/>
            <person name="Pollard D.A."/>
            <person name="Sackton T.B."/>
            <person name="Larracuente A.M."/>
            <person name="Singh N.D."/>
            <person name="Abad J.P."/>
            <person name="Abt D.N."/>
            <person name="Adryan B."/>
            <person name="Aguade M."/>
            <person name="Akashi H."/>
            <person name="Anderson W.W."/>
            <person name="Aquadro C.F."/>
            <person name="Ardell D.H."/>
            <person name="Arguello R."/>
            <person name="Artieri C.G."/>
            <person name="Barbash D.A."/>
            <person name="Barker D."/>
            <person name="Barsanti P."/>
            <person name="Batterham P."/>
            <person name="Batzoglou S."/>
            <person name="Begun D."/>
            <person name="Bhutkar A."/>
            <person name="Blanco E."/>
            <person name="Bosak S.A."/>
            <person name="Bradley R.K."/>
            <person name="Brand A.D."/>
            <person name="Brent M.R."/>
            <person name="Brooks A.N."/>
            <person name="Brown R.H."/>
            <person name="Butlin R.K."/>
            <person name="Caggese C."/>
            <person name="Calvi B.R."/>
            <person name="Bernardo de Carvalho A."/>
            <person name="Caspi A."/>
            <person name="Castrezana S."/>
            <person name="Celniker S.E."/>
            <person name="Chang J.L."/>
            <person name="Chapple C."/>
            <person name="Chatterji S."/>
            <person name="Chinwalla A."/>
            <person name="Civetta A."/>
            <person name="Clifton S.W."/>
            <person name="Comeron J.M."/>
            <person name="Costello J.C."/>
            <person name="Coyne J.A."/>
            <person name="Daub J."/>
            <person name="David R.G."/>
            <person name="Delcher A.L."/>
            <person name="Delehaunty K."/>
            <person name="Do C.B."/>
            <person name="Ebling H."/>
            <person name="Edwards K."/>
            <person name="Eickbush T."/>
            <person name="Evans J.D."/>
            <person name="Filipski A."/>
            <person name="Findeiss S."/>
            <person name="Freyhult E."/>
            <person name="Fulton L."/>
            <person name="Fulton R."/>
            <person name="Garcia A.C."/>
            <person name="Gardiner A."/>
            <person name="Garfield D.A."/>
            <person name="Garvin B.E."/>
            <person name="Gibson G."/>
            <person name="Gilbert D."/>
            <person name="Gnerre S."/>
            <person name="Godfrey J."/>
            <person name="Good R."/>
            <person name="Gotea V."/>
            <person name="Gravely B."/>
            <person name="Greenberg A.J."/>
            <person name="Griffiths-Jones S."/>
            <person name="Gross S."/>
            <person name="Guigo R."/>
            <person name="Gustafson E.A."/>
            <person name="Haerty W."/>
            <person name="Hahn M.W."/>
            <person name="Halligan D.L."/>
            <person name="Halpern A.L."/>
            <person name="Halter G.M."/>
            <person name="Han M.V."/>
            <person name="Heger A."/>
            <person name="Hillier L."/>
            <person name="Hinrichs A.S."/>
            <person name="Holmes I."/>
            <person name="Hoskins R.A."/>
            <person name="Hubisz M.J."/>
            <person name="Hultmark D."/>
            <person name="Huntley M.A."/>
            <person name="Jaffe D.B."/>
            <person name="Jagadeeshan S."/>
            <person name="Jeck W.R."/>
            <person name="Johnson J."/>
            <person name="Jones C.D."/>
            <person name="Jordan W.C."/>
            <person name="Karpen G.H."/>
            <person name="Kataoka E."/>
            <person name="Keightley P.D."/>
            <person name="Kheradpour P."/>
            <person name="Kirkness E.F."/>
            <person name="Koerich L.B."/>
            <person name="Kristiansen K."/>
            <person name="Kudrna D."/>
            <person name="Kulathinal R.J."/>
            <person name="Kumar S."/>
            <person name="Kwok R."/>
            <person name="Lander E."/>
            <person name="Langley C.H."/>
            <person name="Lapoint R."/>
            <person name="Lazzaro B.P."/>
            <person name="Lee S.J."/>
            <person name="Levesque L."/>
            <person name="Li R."/>
            <person name="Lin C.F."/>
            <person name="Lin M.F."/>
            <person name="Lindblad-Toh K."/>
            <person name="Llopart A."/>
            <person name="Long M."/>
            <person name="Low L."/>
            <person name="Lozovsky E."/>
            <person name="Lu J."/>
            <person name="Luo M."/>
            <person name="Machado C.A."/>
            <person name="Makalowski W."/>
            <person name="Marzo M."/>
            <person name="Matsuda M."/>
            <person name="Matzkin L."/>
            <person name="McAllister B."/>
            <person name="McBride C.S."/>
            <person name="McKernan B."/>
            <person name="McKernan K."/>
            <person name="Mendez-Lago M."/>
            <person name="Minx P."/>
            <person name="Mollenhauer M.U."/>
            <person name="Montooth K."/>
            <person name="Mount S.M."/>
            <person name="Mu X."/>
            <person name="Myers E."/>
            <person name="Negre B."/>
            <person name="Newfeld S."/>
            <person name="Nielsen R."/>
            <person name="Noor M.A."/>
            <person name="O'Grady P."/>
            <person name="Pachter L."/>
            <person name="Papaceit M."/>
            <person name="Parisi M.J."/>
            <person name="Parisi M."/>
            <person name="Parts L."/>
            <person name="Pedersen J.S."/>
            <person name="Pesole G."/>
            <person name="Phillippy A.M."/>
            <person name="Ponting C.P."/>
            <person name="Pop M."/>
            <person name="Porcelli D."/>
            <person name="Powell J.R."/>
            <person name="Prohaska S."/>
            <person name="Pruitt K."/>
            <person name="Puig M."/>
            <person name="Quesneville H."/>
            <person name="Ram K.R."/>
            <person name="Rand D."/>
            <person name="Rasmussen M.D."/>
            <person name="Reed L.K."/>
            <person name="Reenan R."/>
            <person name="Reily A."/>
            <person name="Remington K.A."/>
            <person name="Rieger T.T."/>
            <person name="Ritchie M.G."/>
            <person name="Robin C."/>
            <person name="Rogers Y.H."/>
            <person name="Rohde C."/>
            <person name="Rozas J."/>
            <person name="Rubenfield M.J."/>
            <person name="Ruiz A."/>
            <person name="Russo S."/>
            <person name="Salzberg S.L."/>
            <person name="Sanchez-Gracia A."/>
            <person name="Saranga D.J."/>
            <person name="Sato H."/>
            <person name="Schaeffer S.W."/>
            <person name="Schatz M.C."/>
            <person name="Schlenke T."/>
            <person name="Schwartz R."/>
            <person name="Segarra C."/>
            <person name="Singh R.S."/>
            <person name="Sirot L."/>
            <person name="Sirota M."/>
            <person name="Sisneros N.B."/>
            <person name="Smith C.D."/>
            <person name="Smith T.F."/>
            <person name="Spieth J."/>
            <person name="Stage D.E."/>
            <person name="Stark A."/>
            <person name="Stephan W."/>
            <person name="Strausberg R.L."/>
            <person name="Strempel S."/>
            <person name="Sturgill D."/>
            <person name="Sutton G."/>
            <person name="Sutton G.G."/>
            <person name="Tao W."/>
            <person name="Teichmann S."/>
            <person name="Tobari Y.N."/>
            <person name="Tomimura Y."/>
            <person name="Tsolas J.M."/>
            <person name="Valente V.L."/>
            <person name="Venter E."/>
            <person name="Venter J.C."/>
            <person name="Vicario S."/>
            <person name="Vieira F.G."/>
            <person name="Vilella A.J."/>
            <person name="Villasante A."/>
            <person name="Walenz B."/>
            <person name="Wang J."/>
            <person name="Wasserman M."/>
            <person name="Watts T."/>
            <person name="Wilson D."/>
            <person name="Wilson R.K."/>
            <person name="Wing R.A."/>
            <person name="Wolfner M.F."/>
            <person name="Wong A."/>
            <person name="Wong G.K."/>
            <person name="Wu C.I."/>
            <person name="Wu G."/>
            <person name="Yamamoto D."/>
            <person name="Yang H.P."/>
            <person name="Yang S.P."/>
            <person name="Yorke J.A."/>
            <person name="Yoshida K."/>
            <person name="Zdobnov E."/>
            <person name="Zhang P."/>
            <person name="Zhang Y."/>
            <person name="Zimin A.V."/>
            <person name="Baldwin J."/>
            <person name="Abdouelleil A."/>
            <person name="Abdulkadir J."/>
            <person name="Abebe A."/>
            <person name="Abera B."/>
            <person name="Abreu J."/>
            <person name="Acer S.C."/>
            <person name="Aftuck L."/>
            <person name="Alexander A."/>
            <person name="An P."/>
            <person name="Anderson E."/>
            <person name="Anderson S."/>
            <person name="Arachi H."/>
            <person name="Azer M."/>
            <person name="Bachantsang P."/>
            <person name="Barry A."/>
            <person name="Bayul T."/>
            <person name="Berlin A."/>
            <person name="Bessette D."/>
            <person name="Bloom T."/>
            <person name="Blye J."/>
            <person name="Boguslavskiy L."/>
            <person name="Bonnet C."/>
            <person name="Boukhgalter B."/>
            <person name="Bourzgui I."/>
            <person name="Brown A."/>
            <person name="Cahill P."/>
            <person name="Channer S."/>
            <person name="Cheshatsang Y."/>
            <person name="Chuda L."/>
            <person name="Citroen M."/>
            <person name="Collymore A."/>
            <person name="Cooke P."/>
            <person name="Costello M."/>
            <person name="D'Aco K."/>
            <person name="Daza R."/>
            <person name="De Haan G."/>
            <person name="DeGray S."/>
            <person name="DeMaso C."/>
            <person name="Dhargay N."/>
            <person name="Dooley K."/>
            <person name="Dooley E."/>
            <person name="Doricent M."/>
            <person name="Dorje P."/>
            <person name="Dorjee K."/>
            <person name="Dupes A."/>
            <person name="Elong R."/>
            <person name="Falk J."/>
            <person name="Farina A."/>
            <person name="Faro S."/>
            <person name="Ferguson D."/>
            <person name="Fisher S."/>
            <person name="Foley C.D."/>
            <person name="Franke A."/>
            <person name="Friedrich D."/>
            <person name="Gadbois L."/>
            <person name="Gearin G."/>
            <person name="Gearin C.R."/>
            <person name="Giannoukos G."/>
            <person name="Goode T."/>
            <person name="Graham J."/>
            <person name="Grandbois E."/>
            <person name="Grewal S."/>
            <person name="Gyaltsen K."/>
            <person name="Hafez N."/>
            <person name="Hagos B."/>
            <person name="Hall J."/>
            <person name="Henson C."/>
            <person name="Hollinger A."/>
            <person name="Honan T."/>
            <person name="Huard M.D."/>
            <person name="Hughes L."/>
            <person name="Hurhula B."/>
            <person name="Husby M.E."/>
            <person name="Kamat A."/>
            <person name="Kanga B."/>
            <person name="Kashin S."/>
            <person name="Khazanovich D."/>
            <person name="Kisner P."/>
            <person name="Lance K."/>
            <person name="Lara M."/>
            <person name="Lee W."/>
            <person name="Lennon N."/>
            <person name="Letendre F."/>
            <person name="LeVine R."/>
            <person name="Lipovsky A."/>
            <person name="Liu X."/>
            <person name="Liu J."/>
            <person name="Liu S."/>
            <person name="Lokyitsang T."/>
            <person name="Lokyitsang Y."/>
            <person name="Lubonja R."/>
            <person name="Lui A."/>
            <person name="MacDonald P."/>
            <person name="Magnisalis V."/>
            <person name="Maru K."/>
            <person name="Matthews C."/>
            <person name="McCusker W."/>
            <person name="McDonough S."/>
            <person name="Mehta T."/>
            <person name="Meldrim J."/>
            <person name="Meneus L."/>
            <person name="Mihai O."/>
            <person name="Mihalev A."/>
            <person name="Mihova T."/>
            <person name="Mittelman R."/>
            <person name="Mlenga V."/>
            <person name="Montmayeur A."/>
            <person name="Mulrain L."/>
            <person name="Navidi A."/>
            <person name="Naylor J."/>
            <person name="Negash T."/>
            <person name="Nguyen T."/>
            <person name="Nguyen N."/>
            <person name="Nicol R."/>
            <person name="Norbu C."/>
            <person name="Norbu N."/>
            <person name="Novod N."/>
            <person name="O'Neill B."/>
            <person name="Osman S."/>
            <person name="Markiewicz E."/>
            <person name="Oyono O.L."/>
            <person name="Patti C."/>
            <person name="Phunkhang P."/>
            <person name="Pierre F."/>
            <person name="Priest M."/>
            <person name="Raghuraman S."/>
            <person name="Rege F."/>
            <person name="Reyes R."/>
            <person name="Rise C."/>
            <person name="Rogov P."/>
            <person name="Ross K."/>
            <person name="Ryan E."/>
            <person name="Settipalli S."/>
            <person name="Shea T."/>
            <person name="Sherpa N."/>
            <person name="Shi L."/>
            <person name="Shih D."/>
            <person name="Sparrow T."/>
            <person name="Spaulding J."/>
            <person name="Stalker J."/>
            <person name="Stange-Thomann N."/>
            <person name="Stavropoulos S."/>
            <person name="Stone C."/>
            <person name="Strader C."/>
            <person name="Tesfaye S."/>
            <person name="Thomson T."/>
            <person name="Thoulutsang Y."/>
            <person name="Thoulutsang D."/>
            <person name="Topham K."/>
            <person name="Topping I."/>
            <person name="Tsamla T."/>
            <person name="Vassiliev H."/>
            <person name="Vo A."/>
            <person name="Wangchuk T."/>
            <person name="Wangdi T."/>
            <person name="Weiand M."/>
            <person name="Wilkinson J."/>
            <person name="Wilson A."/>
            <person name="Yadav S."/>
            <person name="Young G."/>
            <person name="Yu Q."/>
            <person name="Zembek L."/>
            <person name="Zhong D."/>
            <person name="Zimmer A."/>
            <person name="Zwirko Z."/>
            <person name="Jaffe D.B."/>
            <person name="Alvarez P."/>
            <person name="Brockman W."/>
            <person name="Butler J."/>
            <person name="Chin C."/>
            <person name="Gnerre S."/>
            <person name="Grabherr M."/>
            <person name="Kleber M."/>
            <person name="Mauceli E."/>
            <person name="MacCallum I."/>
        </authorList>
    </citation>
    <scope>NUCLEOTIDE SEQUENCE [LARGE SCALE GENOMIC DNA]</scope>
    <source>
        <strain evidence="12">Tucson 14030-0811.24</strain>
    </source>
</reference>
<dbReference type="PhylomeDB" id="B4NPB3"/>
<feature type="transmembrane region" description="Helical" evidence="10">
    <location>
        <begin position="12"/>
        <end position="31"/>
    </location>
</feature>
<organism evidence="11 12">
    <name type="scientific">Drosophila willistoni</name>
    <name type="common">Fruit fly</name>
    <dbReference type="NCBI Taxonomy" id="7260"/>
    <lineage>
        <taxon>Eukaryota</taxon>
        <taxon>Metazoa</taxon>
        <taxon>Ecdysozoa</taxon>
        <taxon>Arthropoda</taxon>
        <taxon>Hexapoda</taxon>
        <taxon>Insecta</taxon>
        <taxon>Pterygota</taxon>
        <taxon>Neoptera</taxon>
        <taxon>Endopterygota</taxon>
        <taxon>Diptera</taxon>
        <taxon>Brachycera</taxon>
        <taxon>Muscomorpha</taxon>
        <taxon>Ephydroidea</taxon>
        <taxon>Drosophilidae</taxon>
        <taxon>Drosophila</taxon>
        <taxon>Sophophora</taxon>
    </lineage>
</organism>
<sequence length="329" mass="38609">MLQKHYKLLLKCALAIPIIFLLDFCGILTHLNELDFERHFHYPLNTSITKNSLSVVPPPVYSYKFLKMPAFMQEEEPTRLTILVKSAIGHVKQRAAIRKTWGYESRFSDVQIRRVFLLGMPESDESKTENDIAKEAKQYGDIVHCDFVDTYFNNTIKTTMGIRWARENYDRSDFYLFVDDDYYVSIKNVLRFLGKEHETHHQPLLFAGYVFQTAPLRHKFSKWYVSLAEYPFDKWPPYVTAGAFIFSRDALIKMYETSRQMPLFRFDDIYLGILALKAQISVHHCDGFHFHRPAYYGPDSYSTVIASHGFSDPQEMEHIWNECRSANYA</sequence>
<keyword evidence="3 10" id="KW-0328">Glycosyltransferase</keyword>
<dbReference type="EC" id="2.4.1.-" evidence="10"/>
<dbReference type="EMBL" id="CH964291">
    <property type="protein sequence ID" value="EDW86353.1"/>
    <property type="molecule type" value="Genomic_DNA"/>
</dbReference>
<gene>
    <name evidence="11" type="primary">Dwil\GK15559</name>
    <name evidence="11" type="ORF">Dwil_GK15559</name>
</gene>
<evidence type="ECO:0000313" key="12">
    <source>
        <dbReference type="Proteomes" id="UP000007798"/>
    </source>
</evidence>
<dbReference type="PANTHER" id="PTHR11214">
    <property type="entry name" value="BETA-1,3-N-ACETYLGLUCOSAMINYLTRANSFERASE"/>
    <property type="match status" value="1"/>
</dbReference>
<comment type="subcellular location">
    <subcellularLocation>
        <location evidence="1 10">Golgi apparatus membrane</location>
        <topology evidence="1 10">Single-pass type II membrane protein</topology>
    </subcellularLocation>
</comment>
<dbReference type="GO" id="GO:0042248">
    <property type="term" value="P:maintenance of polarity of follicular epithelium"/>
    <property type="evidence" value="ECO:0007669"/>
    <property type="project" value="EnsemblMetazoa"/>
</dbReference>
<dbReference type="GO" id="GO:0006493">
    <property type="term" value="P:protein O-linked glycosylation"/>
    <property type="evidence" value="ECO:0007669"/>
    <property type="project" value="TreeGrafter"/>
</dbReference>
<evidence type="ECO:0000256" key="4">
    <source>
        <dbReference type="ARBA" id="ARBA00022679"/>
    </source>
</evidence>
<evidence type="ECO:0000256" key="9">
    <source>
        <dbReference type="ARBA" id="ARBA00023136"/>
    </source>
</evidence>
<evidence type="ECO:0000256" key="2">
    <source>
        <dbReference type="ARBA" id="ARBA00008661"/>
    </source>
</evidence>
<accession>B4NPB3</accession>
<dbReference type="KEGG" id="dwi:6653050"/>
<evidence type="ECO:0000256" key="1">
    <source>
        <dbReference type="ARBA" id="ARBA00004323"/>
    </source>
</evidence>
<dbReference type="GO" id="GO:0140269">
    <property type="term" value="P:arthro-series glucosylceramide biosynthetic process"/>
    <property type="evidence" value="ECO:0007669"/>
    <property type="project" value="EnsemblMetazoa"/>
</dbReference>
<name>B4NPB3_DROWI</name>
<dbReference type="InParanoid" id="B4NPB3"/>
<dbReference type="GO" id="GO:0046981">
    <property type="term" value="F:beta-1,4-mannosylglycolipid beta-1,3-N-acetylglucosaminyltransferase activity"/>
    <property type="evidence" value="ECO:0007669"/>
    <property type="project" value="EnsemblMetazoa"/>
</dbReference>
<dbReference type="Pfam" id="PF01762">
    <property type="entry name" value="Galactosyl_T"/>
    <property type="match status" value="1"/>
</dbReference>
<dbReference type="Gene3D" id="3.90.550.50">
    <property type="match status" value="1"/>
</dbReference>
<evidence type="ECO:0000256" key="6">
    <source>
        <dbReference type="ARBA" id="ARBA00022968"/>
    </source>
</evidence>
<keyword evidence="6 10" id="KW-0735">Signal-anchor</keyword>
<dbReference type="FunCoup" id="B4NPB3">
    <property type="interactions" value="147"/>
</dbReference>
<keyword evidence="12" id="KW-1185">Reference proteome</keyword>
<dbReference type="InterPro" id="IPR002659">
    <property type="entry name" value="Glyco_trans_31"/>
</dbReference>
<dbReference type="STRING" id="7260.B4NPB3"/>
<evidence type="ECO:0000256" key="3">
    <source>
        <dbReference type="ARBA" id="ARBA00022676"/>
    </source>
</evidence>
<dbReference type="OrthoDB" id="5957813at2759"/>
<dbReference type="PANTHER" id="PTHR11214:SF349">
    <property type="entry name" value="BETA-1,3-GALACTOSYLTRANSFERASE BRN"/>
    <property type="match status" value="1"/>
</dbReference>
<dbReference type="OMA" id="RVWNECR"/>
<dbReference type="eggNOG" id="KOG2287">
    <property type="taxonomic scope" value="Eukaryota"/>
</dbReference>
<dbReference type="GO" id="GO:0007299">
    <property type="term" value="P:follicle cell of egg chamber-cell adhesion"/>
    <property type="evidence" value="ECO:0007669"/>
    <property type="project" value="EnsemblMetazoa"/>
</dbReference>
<protein>
    <recommendedName>
        <fullName evidence="10">Hexosyltransferase</fullName>
        <ecNumber evidence="10">2.4.1.-</ecNumber>
    </recommendedName>
</protein>
<keyword evidence="5 10" id="KW-0812">Transmembrane</keyword>
<keyword evidence="8 10" id="KW-0333">Golgi apparatus</keyword>
<evidence type="ECO:0000256" key="5">
    <source>
        <dbReference type="ARBA" id="ARBA00022692"/>
    </source>
</evidence>
<keyword evidence="7 10" id="KW-1133">Transmembrane helix</keyword>
<dbReference type="FunFam" id="3.90.550.50:FF:000042">
    <property type="entry name" value="Hexosyltransferase"/>
    <property type="match status" value="1"/>
</dbReference>
<keyword evidence="9 10" id="KW-0472">Membrane</keyword>
<dbReference type="GO" id="GO:0007298">
    <property type="term" value="P:border follicle cell migration"/>
    <property type="evidence" value="ECO:0007669"/>
    <property type="project" value="EnsemblMetazoa"/>
</dbReference>
<dbReference type="GO" id="GO:0001744">
    <property type="term" value="P:insect visual primordium formation"/>
    <property type="evidence" value="ECO:0007669"/>
    <property type="project" value="EnsemblMetazoa"/>
</dbReference>
<evidence type="ECO:0000256" key="8">
    <source>
        <dbReference type="ARBA" id="ARBA00023034"/>
    </source>
</evidence>
<evidence type="ECO:0000256" key="10">
    <source>
        <dbReference type="RuleBase" id="RU363063"/>
    </source>
</evidence>
<dbReference type="GO" id="GO:0007293">
    <property type="term" value="P:germarium-derived egg chamber formation"/>
    <property type="evidence" value="ECO:0007669"/>
    <property type="project" value="EnsemblMetazoa"/>
</dbReference>
<comment type="similarity">
    <text evidence="2 10">Belongs to the glycosyltransferase 31 family.</text>
</comment>
<dbReference type="GO" id="GO:0006679">
    <property type="term" value="P:glucosylceramide biosynthetic process"/>
    <property type="evidence" value="ECO:0007669"/>
    <property type="project" value="EnsemblMetazoa"/>
</dbReference>
<dbReference type="SUPFAM" id="SSF53448">
    <property type="entry name" value="Nucleotide-diphospho-sugar transferases"/>
    <property type="match status" value="1"/>
</dbReference>
<evidence type="ECO:0000313" key="11">
    <source>
        <dbReference type="EMBL" id="EDW86353.1"/>
    </source>
</evidence>